<evidence type="ECO:0000313" key="14">
    <source>
        <dbReference type="Proteomes" id="UP000078396"/>
    </source>
</evidence>
<evidence type="ECO:0000256" key="10">
    <source>
        <dbReference type="SAM" id="MobiDB-lite"/>
    </source>
</evidence>
<dbReference type="Gene3D" id="3.40.50.1220">
    <property type="entry name" value="TPP-binding domain"/>
    <property type="match status" value="1"/>
</dbReference>
<dbReference type="PANTHER" id="PTHR18968">
    <property type="entry name" value="THIAMINE PYROPHOSPHATE ENZYMES"/>
    <property type="match status" value="1"/>
</dbReference>
<dbReference type="UniPathway" id="UPA00049">
    <property type="reaction ID" value="UER00059"/>
</dbReference>
<comment type="caution">
    <text evidence="13">The sequence shown here is derived from an EMBL/GenBank/DDBJ whole genome shotgun (WGS) entry which is preliminary data.</text>
</comment>
<comment type="pathway">
    <text evidence="2">Amino-acid biosynthesis; L-valine biosynthesis; L-valine from pyruvate: step 1/4.</text>
</comment>
<evidence type="ECO:0000256" key="7">
    <source>
        <dbReference type="ARBA" id="ARBA00023052"/>
    </source>
</evidence>
<evidence type="ECO:0000259" key="11">
    <source>
        <dbReference type="Pfam" id="PF02775"/>
    </source>
</evidence>
<comment type="pathway">
    <text evidence="1">Amino-acid biosynthesis; L-isoleucine biosynthesis; L-isoleucine from 2-oxobutanoate: step 1/4.</text>
</comment>
<dbReference type="InterPro" id="IPR045229">
    <property type="entry name" value="TPP_enz"/>
</dbReference>
<name>A0A178LRA6_MYCIR</name>
<dbReference type="CDD" id="cd07035">
    <property type="entry name" value="TPP_PYR_POX_like"/>
    <property type="match status" value="1"/>
</dbReference>
<sequence length="568" mass="61294">MVVEALRSFGIEHVAFNPGASFRGLHESLVVAGAEGPQIVEVPHEKIAVGIAHGYAKATGRPMAVVIHDLVGLLHATLGVYYAYADRVPMLLLGGAGPMDAAVRRPWIDWVHSANIQNTAVRDYTKWDDYPASNAALNDSLARAQTISVTEPKGPVYVAVDSELQEEELQAQDWPATASPRPPSRLAPDPVALRRAAESLVSAHRPMFVTGAVGRDPAMWPILVELTELLGAGVVDTGMRPNYPTAHPLNQTGTPSLSEADTVVLLDVKDIGQHTAVLTKRDRGGRPKLAPGATLVDIGFADIGISSWSADYGSWYEPDQRILADTSVALPQLLSMCRELLRDDDGCREKWRAILAERHAVCRATWYQKSQNPDPRGGITSAQLVAAVGEAIEGSDWVLTAGTGDGWAPRLWKFDRPDRHPGRSLGTATQIGISLGVALAHKGSGKLVVDLQPDGDLLFDAGALWVASKYQLPLLMVMVNNRAYNNDWNHQLEMADVRNTPREDAAIGITIDQPAVDFASMAKSFGWQAEGPVVDPTDLTAALNRAVKTVQAGRPALVDVVCWPERAH</sequence>
<dbReference type="Gene3D" id="3.40.50.970">
    <property type="match status" value="2"/>
</dbReference>
<organism evidence="13 14">
    <name type="scientific">Mycolicibacterium iranicum</name>
    <name type="common">Mycobacterium iranicum</name>
    <dbReference type="NCBI Taxonomy" id="912594"/>
    <lineage>
        <taxon>Bacteria</taxon>
        <taxon>Bacillati</taxon>
        <taxon>Actinomycetota</taxon>
        <taxon>Actinomycetes</taxon>
        <taxon>Mycobacteriales</taxon>
        <taxon>Mycobacteriaceae</taxon>
        <taxon>Mycolicibacterium</taxon>
    </lineage>
</organism>
<reference evidence="13 14" key="1">
    <citation type="submission" date="2016-04" db="EMBL/GenBank/DDBJ databases">
        <title>Draft Genome Sequences of Staphylococcus capitis Strain H36, S. capitis Strain H65, S. cohnii Strain H62, S. hominis Strain H69, Mycobacterium iranicum Strain H39, Plantibacter sp. Strain H53, Pseudomonas oryzihabitans Strain H72, and Microbacterium sp. Strain H83, isolated from residential settings.</title>
        <authorList>
            <person name="Lymperopoulou D."/>
            <person name="Adams R.I."/>
            <person name="Lindow S."/>
            <person name="Coil D.A."/>
            <person name="Jospin G."/>
            <person name="Eisen J.A."/>
        </authorList>
    </citation>
    <scope>NUCLEOTIDE SEQUENCE [LARGE SCALE GENOMIC DNA]</scope>
    <source>
        <strain evidence="13 14">H39</strain>
    </source>
</reference>
<protein>
    <recommendedName>
        <fullName evidence="4">acetolactate synthase</fullName>
        <ecNumber evidence="4">2.2.1.6</ecNumber>
    </recommendedName>
</protein>
<keyword evidence="8" id="KW-0028">Amino-acid biosynthesis</keyword>
<comment type="catalytic activity">
    <reaction evidence="9">
        <text>2 pyruvate + H(+) = (2S)-2-acetolactate + CO2</text>
        <dbReference type="Rhea" id="RHEA:25249"/>
        <dbReference type="ChEBI" id="CHEBI:15361"/>
        <dbReference type="ChEBI" id="CHEBI:15378"/>
        <dbReference type="ChEBI" id="CHEBI:16526"/>
        <dbReference type="ChEBI" id="CHEBI:58476"/>
        <dbReference type="EC" id="2.2.1.6"/>
    </reaction>
</comment>
<evidence type="ECO:0000256" key="6">
    <source>
        <dbReference type="ARBA" id="ARBA00022827"/>
    </source>
</evidence>
<evidence type="ECO:0000256" key="1">
    <source>
        <dbReference type="ARBA" id="ARBA00004974"/>
    </source>
</evidence>
<dbReference type="InterPro" id="IPR029035">
    <property type="entry name" value="DHS-like_NAD/FAD-binding_dom"/>
</dbReference>
<dbReference type="AlphaFoldDB" id="A0A178LRA6"/>
<evidence type="ECO:0000259" key="12">
    <source>
        <dbReference type="Pfam" id="PF02776"/>
    </source>
</evidence>
<gene>
    <name evidence="13" type="ORF">A4X20_26410</name>
</gene>
<dbReference type="EC" id="2.2.1.6" evidence="4"/>
<dbReference type="GO" id="GO:0009099">
    <property type="term" value="P:L-valine biosynthetic process"/>
    <property type="evidence" value="ECO:0007669"/>
    <property type="project" value="UniProtKB-UniPathway"/>
</dbReference>
<dbReference type="Proteomes" id="UP000078396">
    <property type="component" value="Unassembled WGS sequence"/>
</dbReference>
<proteinExistence type="inferred from homology"/>
<keyword evidence="6" id="KW-0274">FAD</keyword>
<dbReference type="GO" id="GO:0009097">
    <property type="term" value="P:isoleucine biosynthetic process"/>
    <property type="evidence" value="ECO:0007669"/>
    <property type="project" value="UniProtKB-UniPathway"/>
</dbReference>
<evidence type="ECO:0000256" key="8">
    <source>
        <dbReference type="ARBA" id="ARBA00023304"/>
    </source>
</evidence>
<keyword evidence="7" id="KW-0786">Thiamine pyrophosphate</keyword>
<evidence type="ECO:0000256" key="4">
    <source>
        <dbReference type="ARBA" id="ARBA00013145"/>
    </source>
</evidence>
<dbReference type="GO" id="GO:0030976">
    <property type="term" value="F:thiamine pyrophosphate binding"/>
    <property type="evidence" value="ECO:0007669"/>
    <property type="project" value="InterPro"/>
</dbReference>
<feature type="domain" description="Thiamine pyrophosphate enzyme N-terminal TPP-binding" evidence="12">
    <location>
        <begin position="2"/>
        <end position="100"/>
    </location>
</feature>
<keyword evidence="8" id="KW-0100">Branched-chain amino acid biosynthesis</keyword>
<dbReference type="GO" id="GO:0000287">
    <property type="term" value="F:magnesium ion binding"/>
    <property type="evidence" value="ECO:0007669"/>
    <property type="project" value="UniProtKB-ARBA"/>
</dbReference>
<dbReference type="SUPFAM" id="SSF52518">
    <property type="entry name" value="Thiamin diphosphate-binding fold (THDP-binding)"/>
    <property type="match status" value="2"/>
</dbReference>
<evidence type="ECO:0000256" key="5">
    <source>
        <dbReference type="ARBA" id="ARBA00022630"/>
    </source>
</evidence>
<dbReference type="GO" id="GO:0050660">
    <property type="term" value="F:flavin adenine dinucleotide binding"/>
    <property type="evidence" value="ECO:0007669"/>
    <property type="project" value="TreeGrafter"/>
</dbReference>
<feature type="domain" description="Thiamine pyrophosphate enzyme TPP-binding" evidence="11">
    <location>
        <begin position="402"/>
        <end position="560"/>
    </location>
</feature>
<dbReference type="InterPro" id="IPR012001">
    <property type="entry name" value="Thiamin_PyroP_enz_TPP-bd_dom"/>
</dbReference>
<accession>A0A178LRA6</accession>
<dbReference type="GO" id="GO:0005948">
    <property type="term" value="C:acetolactate synthase complex"/>
    <property type="evidence" value="ECO:0007669"/>
    <property type="project" value="TreeGrafter"/>
</dbReference>
<dbReference type="Pfam" id="PF02776">
    <property type="entry name" value="TPP_enzyme_N"/>
    <property type="match status" value="1"/>
</dbReference>
<evidence type="ECO:0000313" key="13">
    <source>
        <dbReference type="EMBL" id="OAN35128.1"/>
    </source>
</evidence>
<evidence type="ECO:0000256" key="3">
    <source>
        <dbReference type="ARBA" id="ARBA00007812"/>
    </source>
</evidence>
<dbReference type="UniPathway" id="UPA00047">
    <property type="reaction ID" value="UER00055"/>
</dbReference>
<dbReference type="InterPro" id="IPR029061">
    <property type="entry name" value="THDP-binding"/>
</dbReference>
<dbReference type="PANTHER" id="PTHR18968:SF13">
    <property type="entry name" value="ACETOLACTATE SYNTHASE CATALYTIC SUBUNIT, MITOCHONDRIAL"/>
    <property type="match status" value="1"/>
</dbReference>
<feature type="region of interest" description="Disordered" evidence="10">
    <location>
        <begin position="168"/>
        <end position="187"/>
    </location>
</feature>
<dbReference type="InterPro" id="IPR011766">
    <property type="entry name" value="TPP_enzyme_TPP-bd"/>
</dbReference>
<evidence type="ECO:0000256" key="2">
    <source>
        <dbReference type="ARBA" id="ARBA00005025"/>
    </source>
</evidence>
<keyword evidence="5" id="KW-0285">Flavoprotein</keyword>
<evidence type="ECO:0000256" key="9">
    <source>
        <dbReference type="ARBA" id="ARBA00048670"/>
    </source>
</evidence>
<dbReference type="SUPFAM" id="SSF52467">
    <property type="entry name" value="DHS-like NAD/FAD-binding domain"/>
    <property type="match status" value="1"/>
</dbReference>
<dbReference type="Pfam" id="PF02775">
    <property type="entry name" value="TPP_enzyme_C"/>
    <property type="match status" value="1"/>
</dbReference>
<dbReference type="RefSeq" id="WP_165606806.1">
    <property type="nucleotide sequence ID" value="NZ_LWCS01000040.1"/>
</dbReference>
<comment type="similarity">
    <text evidence="3">Belongs to the TPP enzyme family.</text>
</comment>
<dbReference type="EMBL" id="LWCS01000040">
    <property type="protein sequence ID" value="OAN35128.1"/>
    <property type="molecule type" value="Genomic_DNA"/>
</dbReference>
<dbReference type="GO" id="GO:0003984">
    <property type="term" value="F:acetolactate synthase activity"/>
    <property type="evidence" value="ECO:0007669"/>
    <property type="project" value="UniProtKB-EC"/>
</dbReference>